<keyword evidence="1" id="KW-0238">DNA-binding</keyword>
<feature type="domain" description="HTH cro/C1-type" evidence="2">
    <location>
        <begin position="13"/>
        <end position="67"/>
    </location>
</feature>
<organism evidence="3 4">
    <name type="scientific">Candidatus Caccousia avicola</name>
    <dbReference type="NCBI Taxonomy" id="2840721"/>
    <lineage>
        <taxon>Bacteria</taxon>
        <taxon>Bacillati</taxon>
        <taxon>Bacillota</taxon>
        <taxon>Clostridia</taxon>
        <taxon>Eubacteriales</taxon>
        <taxon>Oscillospiraceae</taxon>
        <taxon>Oscillospiraceae incertae sedis</taxon>
        <taxon>Candidatus Caccousia</taxon>
    </lineage>
</organism>
<reference evidence="3" key="2">
    <citation type="journal article" date="2021" name="PeerJ">
        <title>Extensive microbial diversity within the chicken gut microbiome revealed by metagenomics and culture.</title>
        <authorList>
            <person name="Gilroy R."/>
            <person name="Ravi A."/>
            <person name="Getino M."/>
            <person name="Pursley I."/>
            <person name="Horton D.L."/>
            <person name="Alikhan N.F."/>
            <person name="Baker D."/>
            <person name="Gharbi K."/>
            <person name="Hall N."/>
            <person name="Watson M."/>
            <person name="Adriaenssens E.M."/>
            <person name="Foster-Nyarko E."/>
            <person name="Jarju S."/>
            <person name="Secka A."/>
            <person name="Antonio M."/>
            <person name="Oren A."/>
            <person name="Chaudhuri R.R."/>
            <person name="La Ragione R."/>
            <person name="Hildebrand F."/>
            <person name="Pallen M.J."/>
        </authorList>
    </citation>
    <scope>NUCLEOTIDE SEQUENCE</scope>
    <source>
        <strain evidence="3">ChiSxjej1B13-7958</strain>
    </source>
</reference>
<name>A0A9D1ARF7_9FIRM</name>
<evidence type="ECO:0000256" key="1">
    <source>
        <dbReference type="ARBA" id="ARBA00023125"/>
    </source>
</evidence>
<dbReference type="PANTHER" id="PTHR46558">
    <property type="entry name" value="TRACRIPTIONAL REGULATORY PROTEIN-RELATED-RELATED"/>
    <property type="match status" value="1"/>
</dbReference>
<proteinExistence type="predicted"/>
<accession>A0A9D1ARF7</accession>
<dbReference type="SUPFAM" id="SSF47413">
    <property type="entry name" value="lambda repressor-like DNA-binding domains"/>
    <property type="match status" value="1"/>
</dbReference>
<protein>
    <submittedName>
        <fullName evidence="3">Helix-turn-helix transcriptional regulator</fullName>
    </submittedName>
</protein>
<dbReference type="AlphaFoldDB" id="A0A9D1ARF7"/>
<dbReference type="CDD" id="cd00093">
    <property type="entry name" value="HTH_XRE"/>
    <property type="match status" value="1"/>
</dbReference>
<dbReference type="Pfam" id="PF01381">
    <property type="entry name" value="HTH_3"/>
    <property type="match status" value="1"/>
</dbReference>
<evidence type="ECO:0000313" key="4">
    <source>
        <dbReference type="Proteomes" id="UP000824242"/>
    </source>
</evidence>
<dbReference type="SMART" id="SM00530">
    <property type="entry name" value="HTH_XRE"/>
    <property type="match status" value="1"/>
</dbReference>
<dbReference type="Gene3D" id="1.10.260.40">
    <property type="entry name" value="lambda repressor-like DNA-binding domains"/>
    <property type="match status" value="1"/>
</dbReference>
<dbReference type="InterPro" id="IPR010982">
    <property type="entry name" value="Lambda_DNA-bd_dom_sf"/>
</dbReference>
<dbReference type="PROSITE" id="PS50943">
    <property type="entry name" value="HTH_CROC1"/>
    <property type="match status" value="1"/>
</dbReference>
<dbReference type="GO" id="GO:0003677">
    <property type="term" value="F:DNA binding"/>
    <property type="evidence" value="ECO:0007669"/>
    <property type="project" value="UniProtKB-KW"/>
</dbReference>
<sequence>MLNDLTATIGENMRKYREKYEYTQKTVADLLNIDPQYYGEAERGRKRLSLERMVELCTVYKISLDDLIPVSTQAEEGDREGMLSQIQTVLSQCTLDQLSLIHILAKDIRDFAQK</sequence>
<reference evidence="3" key="1">
    <citation type="submission" date="2020-10" db="EMBL/GenBank/DDBJ databases">
        <authorList>
            <person name="Gilroy R."/>
        </authorList>
    </citation>
    <scope>NUCLEOTIDE SEQUENCE</scope>
    <source>
        <strain evidence="3">ChiSxjej1B13-7958</strain>
    </source>
</reference>
<dbReference type="Proteomes" id="UP000824242">
    <property type="component" value="Unassembled WGS sequence"/>
</dbReference>
<dbReference type="EMBL" id="DVGZ01000129">
    <property type="protein sequence ID" value="HIR48308.1"/>
    <property type="molecule type" value="Genomic_DNA"/>
</dbReference>
<evidence type="ECO:0000259" key="2">
    <source>
        <dbReference type="PROSITE" id="PS50943"/>
    </source>
</evidence>
<gene>
    <name evidence="3" type="ORF">IAB89_11770</name>
</gene>
<evidence type="ECO:0000313" key="3">
    <source>
        <dbReference type="EMBL" id="HIR48308.1"/>
    </source>
</evidence>
<dbReference type="PANTHER" id="PTHR46558:SF11">
    <property type="entry name" value="HTH-TYPE TRANSCRIPTIONAL REGULATOR XRE"/>
    <property type="match status" value="1"/>
</dbReference>
<dbReference type="InterPro" id="IPR001387">
    <property type="entry name" value="Cro/C1-type_HTH"/>
</dbReference>
<comment type="caution">
    <text evidence="3">The sequence shown here is derived from an EMBL/GenBank/DDBJ whole genome shotgun (WGS) entry which is preliminary data.</text>
</comment>